<name>A0A1V9EHU2_9BACT</name>
<accession>A0A1V9EHU2</accession>
<comment type="caution">
    <text evidence="8">The sequence shown here is derived from an EMBL/GenBank/DDBJ whole genome shotgun (WGS) entry which is preliminary data.</text>
</comment>
<dbReference type="AlphaFoldDB" id="A0A1V9EHU2"/>
<keyword evidence="4 6" id="KW-1133">Transmembrane helix</keyword>
<protein>
    <recommendedName>
        <fullName evidence="7">RDD domain-containing protein</fullName>
    </recommendedName>
</protein>
<dbReference type="PANTHER" id="PTHR36115:SF4">
    <property type="entry name" value="MEMBRANE PROTEIN"/>
    <property type="match status" value="1"/>
</dbReference>
<evidence type="ECO:0000256" key="5">
    <source>
        <dbReference type="ARBA" id="ARBA00023136"/>
    </source>
</evidence>
<evidence type="ECO:0000256" key="4">
    <source>
        <dbReference type="ARBA" id="ARBA00022989"/>
    </source>
</evidence>
<dbReference type="InterPro" id="IPR051791">
    <property type="entry name" value="Pra-immunoreactive"/>
</dbReference>
<dbReference type="Pfam" id="PF06271">
    <property type="entry name" value="RDD"/>
    <property type="match status" value="1"/>
</dbReference>
<dbReference type="Proteomes" id="UP000192276">
    <property type="component" value="Unassembled WGS sequence"/>
</dbReference>
<feature type="transmembrane region" description="Helical" evidence="6">
    <location>
        <begin position="37"/>
        <end position="55"/>
    </location>
</feature>
<dbReference type="OrthoDB" id="762068at2"/>
<dbReference type="STRING" id="550983.A4R26_09360"/>
<comment type="subcellular location">
    <subcellularLocation>
        <location evidence="1">Cell membrane</location>
        <topology evidence="1">Multi-pass membrane protein</topology>
    </subcellularLocation>
</comment>
<proteinExistence type="predicted"/>
<keyword evidence="9" id="KW-1185">Reference proteome</keyword>
<dbReference type="RefSeq" id="WP_081171380.1">
    <property type="nucleotide sequence ID" value="NZ_LWBP01000254.1"/>
</dbReference>
<dbReference type="EMBL" id="LWBP01000254">
    <property type="protein sequence ID" value="OQP45693.1"/>
    <property type="molecule type" value="Genomic_DNA"/>
</dbReference>
<dbReference type="InterPro" id="IPR010432">
    <property type="entry name" value="RDD"/>
</dbReference>
<reference evidence="9" key="1">
    <citation type="submission" date="2016-04" db="EMBL/GenBank/DDBJ databases">
        <authorList>
            <person name="Chen L."/>
            <person name="Zhuang W."/>
            <person name="Wang G."/>
        </authorList>
    </citation>
    <scope>NUCLEOTIDE SEQUENCE [LARGE SCALE GENOMIC DNA]</scope>
    <source>
        <strain evidence="9">208</strain>
    </source>
</reference>
<dbReference type="PANTHER" id="PTHR36115">
    <property type="entry name" value="PROLINE-RICH ANTIGEN HOMOLOG-RELATED"/>
    <property type="match status" value="1"/>
</dbReference>
<organism evidence="8 9">
    <name type="scientific">Niastella populi</name>
    <dbReference type="NCBI Taxonomy" id="550983"/>
    <lineage>
        <taxon>Bacteria</taxon>
        <taxon>Pseudomonadati</taxon>
        <taxon>Bacteroidota</taxon>
        <taxon>Chitinophagia</taxon>
        <taxon>Chitinophagales</taxon>
        <taxon>Chitinophagaceae</taxon>
        <taxon>Niastella</taxon>
    </lineage>
</organism>
<dbReference type="GO" id="GO:0005886">
    <property type="term" value="C:plasma membrane"/>
    <property type="evidence" value="ECO:0007669"/>
    <property type="project" value="UniProtKB-SubCell"/>
</dbReference>
<gene>
    <name evidence="8" type="ORF">A4R26_09360</name>
</gene>
<keyword evidence="2" id="KW-1003">Cell membrane</keyword>
<evidence type="ECO:0000259" key="7">
    <source>
        <dbReference type="Pfam" id="PF06271"/>
    </source>
</evidence>
<sequence length="167" mass="19447">MQEQNDREILREERESLAYADPVSKFIRFINYMVDQVAIQVIIKGLTFGVAYYLLGDNYGDHVFYHKIDVERLNNLDIEAIKSNFLLSFSVTFFYYLIFEAATRGRTLGKILTDTTAITQDGQPFTFRHALIRTLCRFIPFEPFSALLAYLPWHDSISKTAVVKKTW</sequence>
<evidence type="ECO:0000256" key="6">
    <source>
        <dbReference type="SAM" id="Phobius"/>
    </source>
</evidence>
<evidence type="ECO:0000313" key="9">
    <source>
        <dbReference type="Proteomes" id="UP000192276"/>
    </source>
</evidence>
<keyword evidence="5 6" id="KW-0472">Membrane</keyword>
<feature type="domain" description="RDD" evidence="7">
    <location>
        <begin position="28"/>
        <end position="150"/>
    </location>
</feature>
<evidence type="ECO:0000256" key="3">
    <source>
        <dbReference type="ARBA" id="ARBA00022692"/>
    </source>
</evidence>
<feature type="transmembrane region" description="Helical" evidence="6">
    <location>
        <begin position="80"/>
        <end position="98"/>
    </location>
</feature>
<evidence type="ECO:0000256" key="1">
    <source>
        <dbReference type="ARBA" id="ARBA00004651"/>
    </source>
</evidence>
<evidence type="ECO:0000256" key="2">
    <source>
        <dbReference type="ARBA" id="ARBA00022475"/>
    </source>
</evidence>
<evidence type="ECO:0000313" key="8">
    <source>
        <dbReference type="EMBL" id="OQP45693.1"/>
    </source>
</evidence>
<keyword evidence="3 6" id="KW-0812">Transmembrane</keyword>